<evidence type="ECO:0000313" key="8">
    <source>
        <dbReference type="EMBL" id="NYI70863.1"/>
    </source>
</evidence>
<accession>A0A7Z0IKT4</accession>
<keyword evidence="2" id="KW-1003">Cell membrane</keyword>
<dbReference type="GO" id="GO:0005886">
    <property type="term" value="C:plasma membrane"/>
    <property type="evidence" value="ECO:0007669"/>
    <property type="project" value="UniProtKB-SubCell"/>
</dbReference>
<feature type="transmembrane region" description="Helical" evidence="6">
    <location>
        <begin position="74"/>
        <end position="93"/>
    </location>
</feature>
<dbReference type="Pfam" id="PF00482">
    <property type="entry name" value="T2SSF"/>
    <property type="match status" value="1"/>
</dbReference>
<evidence type="ECO:0000256" key="5">
    <source>
        <dbReference type="ARBA" id="ARBA00023136"/>
    </source>
</evidence>
<comment type="subcellular location">
    <subcellularLocation>
        <location evidence="1">Cell membrane</location>
        <topology evidence="1">Multi-pass membrane protein</topology>
    </subcellularLocation>
</comment>
<keyword evidence="5 6" id="KW-0472">Membrane</keyword>
<dbReference type="Proteomes" id="UP000527616">
    <property type="component" value="Unassembled WGS sequence"/>
</dbReference>
<evidence type="ECO:0000256" key="4">
    <source>
        <dbReference type="ARBA" id="ARBA00022989"/>
    </source>
</evidence>
<feature type="transmembrane region" description="Helical" evidence="6">
    <location>
        <begin position="99"/>
        <end position="121"/>
    </location>
</feature>
<sequence length="307" mass="34068">MTLIYLGLVVATVLFFVGMGQLGASIRDRRRLARGVVEGMEREVAPGSPFTRADRRFTRTRVGRYLQRELSTAGLNYPPLGVAAVMLVVGIVLPYLLSVLFAPVFAVFGVLVVFLILRLWLSRQRERRLERLVQQIPELARVLSNGTNAGLSIATAWTVAEREMYEPAKSEIRRLNDSVRFGSSLETAMLELYERHPAREIRVLMSTLVVSARSGGSLVKALRDISRTLDDRKEVRREIRTTLAQARVTSWLVAAMAVGMLVMLNAVQPGTVEKMTGNLIGQIALVVGFGLIAVGLLIVRRLTRIDV</sequence>
<feature type="domain" description="Type II secretion system protein GspF" evidence="7">
    <location>
        <begin position="140"/>
        <end position="264"/>
    </location>
</feature>
<dbReference type="AlphaFoldDB" id="A0A7Z0IKT4"/>
<keyword evidence="9" id="KW-1185">Reference proteome</keyword>
<dbReference type="PANTHER" id="PTHR35007">
    <property type="entry name" value="INTEGRAL MEMBRANE PROTEIN-RELATED"/>
    <property type="match status" value="1"/>
</dbReference>
<dbReference type="RefSeq" id="WP_179444765.1">
    <property type="nucleotide sequence ID" value="NZ_JACBZS010000001.1"/>
</dbReference>
<feature type="transmembrane region" description="Helical" evidence="6">
    <location>
        <begin position="6"/>
        <end position="24"/>
    </location>
</feature>
<evidence type="ECO:0000256" key="3">
    <source>
        <dbReference type="ARBA" id="ARBA00022692"/>
    </source>
</evidence>
<keyword evidence="3 6" id="KW-0812">Transmembrane</keyword>
<name>A0A7Z0IKT4_9ACTN</name>
<evidence type="ECO:0000256" key="1">
    <source>
        <dbReference type="ARBA" id="ARBA00004651"/>
    </source>
</evidence>
<dbReference type="PANTHER" id="PTHR35007:SF1">
    <property type="entry name" value="PILUS ASSEMBLY PROTEIN"/>
    <property type="match status" value="1"/>
</dbReference>
<reference evidence="8 9" key="1">
    <citation type="submission" date="2020-07" db="EMBL/GenBank/DDBJ databases">
        <title>Sequencing the genomes of 1000 actinobacteria strains.</title>
        <authorList>
            <person name="Klenk H.-P."/>
        </authorList>
    </citation>
    <scope>NUCLEOTIDE SEQUENCE [LARGE SCALE GENOMIC DNA]</scope>
    <source>
        <strain evidence="8 9">DSM 103164</strain>
    </source>
</reference>
<dbReference type="InterPro" id="IPR018076">
    <property type="entry name" value="T2SS_GspF_dom"/>
</dbReference>
<dbReference type="InterPro" id="IPR042094">
    <property type="entry name" value="T2SS_GspF_sf"/>
</dbReference>
<feature type="transmembrane region" description="Helical" evidence="6">
    <location>
        <begin position="246"/>
        <end position="267"/>
    </location>
</feature>
<gene>
    <name evidence="8" type="ORF">GGQ54_001423</name>
</gene>
<dbReference type="Gene3D" id="1.20.81.30">
    <property type="entry name" value="Type II secretion system (T2SS), domain F"/>
    <property type="match status" value="1"/>
</dbReference>
<evidence type="ECO:0000313" key="9">
    <source>
        <dbReference type="Proteomes" id="UP000527616"/>
    </source>
</evidence>
<evidence type="ECO:0000256" key="2">
    <source>
        <dbReference type="ARBA" id="ARBA00022475"/>
    </source>
</evidence>
<keyword evidence="4 6" id="KW-1133">Transmembrane helix</keyword>
<proteinExistence type="predicted"/>
<protein>
    <submittedName>
        <fullName evidence="8">Tight adherence protein B</fullName>
    </submittedName>
</protein>
<comment type="caution">
    <text evidence="8">The sequence shown here is derived from an EMBL/GenBank/DDBJ whole genome shotgun (WGS) entry which is preliminary data.</text>
</comment>
<evidence type="ECO:0000256" key="6">
    <source>
        <dbReference type="SAM" id="Phobius"/>
    </source>
</evidence>
<feature type="transmembrane region" description="Helical" evidence="6">
    <location>
        <begin position="279"/>
        <end position="299"/>
    </location>
</feature>
<organism evidence="8 9">
    <name type="scientific">Naumannella cuiyingiana</name>
    <dbReference type="NCBI Taxonomy" id="1347891"/>
    <lineage>
        <taxon>Bacteria</taxon>
        <taxon>Bacillati</taxon>
        <taxon>Actinomycetota</taxon>
        <taxon>Actinomycetes</taxon>
        <taxon>Propionibacteriales</taxon>
        <taxon>Propionibacteriaceae</taxon>
        <taxon>Naumannella</taxon>
    </lineage>
</organism>
<evidence type="ECO:0000259" key="7">
    <source>
        <dbReference type="Pfam" id="PF00482"/>
    </source>
</evidence>
<dbReference type="EMBL" id="JACBZS010000001">
    <property type="protein sequence ID" value="NYI70863.1"/>
    <property type="molecule type" value="Genomic_DNA"/>
</dbReference>